<dbReference type="Proteomes" id="UP000018890">
    <property type="component" value="Unassembled WGS sequence"/>
</dbReference>
<dbReference type="PROSITE" id="PS51109">
    <property type="entry name" value="G5"/>
    <property type="match status" value="1"/>
</dbReference>
<dbReference type="OrthoDB" id="2691125at2"/>
<gene>
    <name evidence="4" type="ORF">JCM9140_3469</name>
</gene>
<name>W4Q5U3_9BACI</name>
<evidence type="ECO:0000259" key="3">
    <source>
        <dbReference type="PROSITE" id="PS51109"/>
    </source>
</evidence>
<proteinExistence type="predicted"/>
<dbReference type="STRING" id="1236970.JCM9140_3469"/>
<evidence type="ECO:0000313" key="5">
    <source>
        <dbReference type="Proteomes" id="UP000018890"/>
    </source>
</evidence>
<dbReference type="Pfam" id="PF04294">
    <property type="entry name" value="VanW"/>
    <property type="match status" value="1"/>
</dbReference>
<sequence length="455" mass="50937">MGVNNTNQLSYIKTLMLLGVSTLSVLLFSVSTTSVINIAGGQTYEANTMIASTNIEGLSEQEAIKRLEEEVSRWQENALITLDFYWEEAVLPVSIFEFFVPESISGVEQGSQHSLHVGVNAALLKEEVDAFLHAEDLIEYEELQRSLVEQVALLPHHPITIDLRSFRLAATVEEVEVARASLEVASFSELENLIDEIDGYELNPNQSFSMNEALAHLNLPTRNNYAISIVSSAIYQAIVETNFEIVDRSIGQSKPVYTKVGFEAYVDEHHDFVVTNPNPFPYSIKLRIESNTLYASITGAPFTYTYEVEIDDERTLKPRTILRYSPDLARGATRTIENGRDGYFAKIYRKQLDANGVFMERTLLAEDFYRPVHRIVERSLHYQESNSSSNGLTNENEQNETSNENDTNSDERTSTDTDTSNGANSGPDETLNDNESGNGSNEREGNNSVPKKGEE</sequence>
<feature type="compositionally biased region" description="Polar residues" evidence="2">
    <location>
        <begin position="382"/>
        <end position="392"/>
    </location>
</feature>
<protein>
    <recommendedName>
        <fullName evidence="3">G5 domain-containing protein</fullName>
    </recommendedName>
</protein>
<dbReference type="Gene3D" id="2.20.230.10">
    <property type="entry name" value="Resuscitation-promoting factor rpfb"/>
    <property type="match status" value="1"/>
</dbReference>
<dbReference type="InterPro" id="IPR052913">
    <property type="entry name" value="Glycopeptide_resist_protein"/>
</dbReference>
<evidence type="ECO:0000256" key="1">
    <source>
        <dbReference type="ARBA" id="ARBA00022729"/>
    </source>
</evidence>
<dbReference type="InterPro" id="IPR011098">
    <property type="entry name" value="G5_dom"/>
</dbReference>
<accession>W4Q5U3</accession>
<feature type="compositionally biased region" description="Low complexity" evidence="2">
    <location>
        <begin position="393"/>
        <end position="406"/>
    </location>
</feature>
<dbReference type="PANTHER" id="PTHR35788">
    <property type="entry name" value="EXPORTED PROTEIN-RELATED"/>
    <property type="match status" value="1"/>
</dbReference>
<evidence type="ECO:0000313" key="4">
    <source>
        <dbReference type="EMBL" id="GAE27335.1"/>
    </source>
</evidence>
<comment type="caution">
    <text evidence="4">The sequence shown here is derived from an EMBL/GenBank/DDBJ whole genome shotgun (WGS) entry which is preliminary data.</text>
</comment>
<reference evidence="4" key="1">
    <citation type="journal article" date="2014" name="Genome Announc.">
        <title>Draft Genome Sequences of Three Alkaliphilic Bacillus Strains, Bacillus wakoensis JCM 9140T, Bacillus akibai JCM 9157T, and Bacillus hemicellulosilyticus JCM 9152T.</title>
        <authorList>
            <person name="Yuki M."/>
            <person name="Oshima K."/>
            <person name="Suda W."/>
            <person name="Oshida Y."/>
            <person name="Kitamura K."/>
            <person name="Iida T."/>
            <person name="Hattori M."/>
            <person name="Ohkuma M."/>
        </authorList>
    </citation>
    <scope>NUCLEOTIDE SEQUENCE [LARGE SCALE GENOMIC DNA]</scope>
    <source>
        <strain evidence="4">JCM 9140</strain>
    </source>
</reference>
<dbReference type="RefSeq" id="WP_034748427.1">
    <property type="nucleotide sequence ID" value="NZ_BAUT01000046.1"/>
</dbReference>
<feature type="region of interest" description="Disordered" evidence="2">
    <location>
        <begin position="381"/>
        <end position="455"/>
    </location>
</feature>
<evidence type="ECO:0000256" key="2">
    <source>
        <dbReference type="SAM" id="MobiDB-lite"/>
    </source>
</evidence>
<organism evidence="4 5">
    <name type="scientific">Halalkalibacter wakoensis JCM 9140</name>
    <dbReference type="NCBI Taxonomy" id="1236970"/>
    <lineage>
        <taxon>Bacteria</taxon>
        <taxon>Bacillati</taxon>
        <taxon>Bacillota</taxon>
        <taxon>Bacilli</taxon>
        <taxon>Bacillales</taxon>
        <taxon>Bacillaceae</taxon>
        <taxon>Halalkalibacter</taxon>
    </lineage>
</organism>
<dbReference type="PANTHER" id="PTHR35788:SF1">
    <property type="entry name" value="EXPORTED PROTEIN"/>
    <property type="match status" value="1"/>
</dbReference>
<dbReference type="SMART" id="SM01208">
    <property type="entry name" value="G5"/>
    <property type="match status" value="1"/>
</dbReference>
<dbReference type="InterPro" id="IPR007391">
    <property type="entry name" value="Vancomycin_resist_VanW"/>
</dbReference>
<keyword evidence="1" id="KW-0732">Signal</keyword>
<feature type="domain" description="G5" evidence="3">
    <location>
        <begin position="302"/>
        <end position="382"/>
    </location>
</feature>
<feature type="compositionally biased region" description="Basic and acidic residues" evidence="2">
    <location>
        <begin position="441"/>
        <end position="455"/>
    </location>
</feature>
<dbReference type="AlphaFoldDB" id="W4Q5U3"/>
<dbReference type="Pfam" id="PF07501">
    <property type="entry name" value="G5"/>
    <property type="match status" value="1"/>
</dbReference>
<keyword evidence="5" id="KW-1185">Reference proteome</keyword>
<dbReference type="EMBL" id="BAUT01000046">
    <property type="protein sequence ID" value="GAE27335.1"/>
    <property type="molecule type" value="Genomic_DNA"/>
</dbReference>